<dbReference type="OrthoDB" id="9801799at2"/>
<dbReference type="CDD" id="cd08490">
    <property type="entry name" value="PBP2_NikA_DppA_OppA_like_3"/>
    <property type="match status" value="1"/>
</dbReference>
<dbReference type="KEGG" id="vpe:Varpa_4122"/>
<evidence type="ECO:0000259" key="2">
    <source>
        <dbReference type="Pfam" id="PF00496"/>
    </source>
</evidence>
<name>E6V658_VARPE</name>
<sequence length="520" mass="55395">MTMPPDFTRRRALQFLAVGPAAAATTPLLAQPSATRAPLQIVGPWEIAGLSPASSGHVFTRMQITETLMNASDDGLPLPGLAERWRVSGDGLAWHFTLRAAARFHDGAAVTAAAVVRCLQAARVAPALLSQAPIRSVETEGVGMVVIRLTQPYGALPALLAHSSTMLLAPASYAADGAVRSIVGSGPYRVVSMAPPQHVEAAVFDGYDGPRPAIERVRYLAAGRSETRALMAEGGQADLAYGLDPASLVRLRKRGQVRVDTVTLPRTVILKVNAGLPALNDVRVRQALSLAIDRAGIAKALLRDPELAATQLFPPTMAAWHNNALPALKQDPDAAARLLAEAGWRRAPDGLRDASGQPLRLSLRTFPDRPELPLIASALQEQWRQAGIAVQVSIGNSGDIPLGHRDGSLQLGLAARNYATVPDPTGTLMQDFGTSGGDWGAMGWRSDAVARALAELSRGTSSAERAAALRTQVTAVLHAELPVIPITWYRQQVAVGRRLEGVSLDPLERSYRLTAMRWRA</sequence>
<dbReference type="STRING" id="595537.Varpa_4122"/>
<organism evidence="3 4">
    <name type="scientific">Variovorax paradoxus (strain EPS)</name>
    <dbReference type="NCBI Taxonomy" id="595537"/>
    <lineage>
        <taxon>Bacteria</taxon>
        <taxon>Pseudomonadati</taxon>
        <taxon>Pseudomonadota</taxon>
        <taxon>Betaproteobacteria</taxon>
        <taxon>Burkholderiales</taxon>
        <taxon>Comamonadaceae</taxon>
        <taxon>Variovorax</taxon>
    </lineage>
</organism>
<gene>
    <name evidence="3" type="ordered locus">Varpa_4122</name>
</gene>
<dbReference type="InterPro" id="IPR000914">
    <property type="entry name" value="SBP_5_dom"/>
</dbReference>
<dbReference type="AlphaFoldDB" id="E6V658"/>
<protein>
    <submittedName>
        <fullName evidence="3">Extracellular solute-binding protein family 5</fullName>
    </submittedName>
</protein>
<dbReference type="InterPro" id="IPR030678">
    <property type="entry name" value="Peptide/Ni-bd"/>
</dbReference>
<dbReference type="Proteomes" id="UP000008917">
    <property type="component" value="Chromosome"/>
</dbReference>
<keyword evidence="1" id="KW-0732">Signal</keyword>
<reference evidence="4" key="1">
    <citation type="submission" date="2010-12" db="EMBL/GenBank/DDBJ databases">
        <title>Complete sequence of Variovorax paradoxus EPS.</title>
        <authorList>
            <consortium name="US DOE Joint Genome Institute"/>
            <person name="Lucas S."/>
            <person name="Copeland A."/>
            <person name="Lapidus A."/>
            <person name="Cheng J.-F."/>
            <person name="Goodwin L."/>
            <person name="Pitluck S."/>
            <person name="Teshima H."/>
            <person name="Detter J.C."/>
            <person name="Han C."/>
            <person name="Tapia R."/>
            <person name="Land M."/>
            <person name="Hauser L."/>
            <person name="Kyrpides N."/>
            <person name="Ivanova N."/>
            <person name="Ovchinnikova G."/>
            <person name="Orwin P."/>
            <person name="Han J.-I.G."/>
            <person name="Woyke T."/>
        </authorList>
    </citation>
    <scope>NUCLEOTIDE SEQUENCE [LARGE SCALE GENOMIC DNA]</scope>
    <source>
        <strain evidence="4">EPS</strain>
    </source>
</reference>
<evidence type="ECO:0000313" key="4">
    <source>
        <dbReference type="Proteomes" id="UP000008917"/>
    </source>
</evidence>
<dbReference type="InterPro" id="IPR006311">
    <property type="entry name" value="TAT_signal"/>
</dbReference>
<dbReference type="Gene3D" id="3.10.105.10">
    <property type="entry name" value="Dipeptide-binding Protein, Domain 3"/>
    <property type="match status" value="1"/>
</dbReference>
<feature type="signal peptide" evidence="1">
    <location>
        <begin position="1"/>
        <end position="30"/>
    </location>
</feature>
<dbReference type="PROSITE" id="PS51318">
    <property type="entry name" value="TAT"/>
    <property type="match status" value="1"/>
</dbReference>
<dbReference type="HOGENOM" id="CLU_017028_7_5_4"/>
<dbReference type="EMBL" id="CP002417">
    <property type="protein sequence ID" value="ADU38293.1"/>
    <property type="molecule type" value="Genomic_DNA"/>
</dbReference>
<dbReference type="Gene3D" id="3.40.190.10">
    <property type="entry name" value="Periplasmic binding protein-like II"/>
    <property type="match status" value="1"/>
</dbReference>
<dbReference type="PANTHER" id="PTHR30290">
    <property type="entry name" value="PERIPLASMIC BINDING COMPONENT OF ABC TRANSPORTER"/>
    <property type="match status" value="1"/>
</dbReference>
<dbReference type="eggNOG" id="COG0747">
    <property type="taxonomic scope" value="Bacteria"/>
</dbReference>
<dbReference type="GO" id="GO:1904680">
    <property type="term" value="F:peptide transmembrane transporter activity"/>
    <property type="evidence" value="ECO:0007669"/>
    <property type="project" value="TreeGrafter"/>
</dbReference>
<accession>E6V658</accession>
<dbReference type="PANTHER" id="PTHR30290:SF83">
    <property type="entry name" value="ABC TRANSPORTER SUBSTRATE-BINDING PROTEIN"/>
    <property type="match status" value="1"/>
</dbReference>
<reference evidence="3 4" key="2">
    <citation type="journal article" date="2013" name="Genome Announc.">
        <title>Genome of the Root-Associated Plant Growth-Promoting Bacterium Variovorax paradoxus Strain EPS.</title>
        <authorList>
            <person name="Han J.I."/>
            <person name="Spain J.C."/>
            <person name="Leadbetter J.R."/>
            <person name="Ovchinnikova G."/>
            <person name="Goodwin L.A."/>
            <person name="Han C.S."/>
            <person name="Woyke T."/>
            <person name="Davenport K.W."/>
            <person name="Orwin P.M."/>
        </authorList>
    </citation>
    <scope>NUCLEOTIDE SEQUENCE [LARGE SCALE GENOMIC DNA]</scope>
    <source>
        <strain evidence="3 4">EPS</strain>
    </source>
</reference>
<proteinExistence type="predicted"/>
<feature type="chain" id="PRO_5003213561" evidence="1">
    <location>
        <begin position="31"/>
        <end position="520"/>
    </location>
</feature>
<feature type="domain" description="Solute-binding protein family 5" evidence="2">
    <location>
        <begin position="79"/>
        <end position="436"/>
    </location>
</feature>
<dbReference type="GO" id="GO:0030288">
    <property type="term" value="C:outer membrane-bounded periplasmic space"/>
    <property type="evidence" value="ECO:0007669"/>
    <property type="project" value="UniProtKB-ARBA"/>
</dbReference>
<dbReference type="GO" id="GO:0015833">
    <property type="term" value="P:peptide transport"/>
    <property type="evidence" value="ECO:0007669"/>
    <property type="project" value="TreeGrafter"/>
</dbReference>
<dbReference type="RefSeq" id="WP_013542505.1">
    <property type="nucleotide sequence ID" value="NC_014931.1"/>
</dbReference>
<dbReference type="GO" id="GO:0043190">
    <property type="term" value="C:ATP-binding cassette (ABC) transporter complex"/>
    <property type="evidence" value="ECO:0007669"/>
    <property type="project" value="InterPro"/>
</dbReference>
<dbReference type="PIRSF" id="PIRSF002741">
    <property type="entry name" value="MppA"/>
    <property type="match status" value="1"/>
</dbReference>
<evidence type="ECO:0000256" key="1">
    <source>
        <dbReference type="SAM" id="SignalP"/>
    </source>
</evidence>
<dbReference type="SUPFAM" id="SSF53850">
    <property type="entry name" value="Periplasmic binding protein-like II"/>
    <property type="match status" value="1"/>
</dbReference>
<evidence type="ECO:0000313" key="3">
    <source>
        <dbReference type="EMBL" id="ADU38293.1"/>
    </source>
</evidence>
<dbReference type="Pfam" id="PF00496">
    <property type="entry name" value="SBP_bac_5"/>
    <property type="match status" value="1"/>
</dbReference>
<dbReference type="InterPro" id="IPR039424">
    <property type="entry name" value="SBP_5"/>
</dbReference>